<organism evidence="1 2">
    <name type="scientific">Thermostichus vulcanus str. 'Rupite'</name>
    <dbReference type="NCBI Taxonomy" id="2813851"/>
    <lineage>
        <taxon>Bacteria</taxon>
        <taxon>Bacillati</taxon>
        <taxon>Cyanobacteriota</taxon>
        <taxon>Cyanophyceae</taxon>
        <taxon>Thermostichales</taxon>
        <taxon>Thermostichaceae</taxon>
        <taxon>Thermostichus</taxon>
    </lineage>
</organism>
<dbReference type="Gene3D" id="3.30.1460.10">
    <property type="match status" value="1"/>
</dbReference>
<reference evidence="1" key="1">
    <citation type="submission" date="2021-02" db="EMBL/GenBank/DDBJ databases">
        <title>The CRISPR/cas machinery reduction and long-range gene transfer in the hot spring cyanobacterium Synechococcus.</title>
        <authorList>
            <person name="Dvorak P."/>
            <person name="Jahodarova E."/>
            <person name="Hasler P."/>
            <person name="Poulickova A."/>
        </authorList>
    </citation>
    <scope>NUCLEOTIDE SEQUENCE</scope>
    <source>
        <strain evidence="1">Rupite</strain>
    </source>
</reference>
<dbReference type="CDD" id="cd17036">
    <property type="entry name" value="T3SC_YbjN-like_1"/>
    <property type="match status" value="1"/>
</dbReference>
<proteinExistence type="predicted"/>
<name>A0ABT0CFC9_THEVL</name>
<evidence type="ECO:0000313" key="1">
    <source>
        <dbReference type="EMBL" id="MCJ2544060.1"/>
    </source>
</evidence>
<dbReference type="SUPFAM" id="SSF69635">
    <property type="entry name" value="Type III secretory system chaperone-like"/>
    <property type="match status" value="1"/>
</dbReference>
<protein>
    <submittedName>
        <fullName evidence="1">YbjN domain-containing protein</fullName>
    </submittedName>
</protein>
<dbReference type="EMBL" id="JAFIRA010000045">
    <property type="protein sequence ID" value="MCJ2544060.1"/>
    <property type="molecule type" value="Genomic_DNA"/>
</dbReference>
<accession>A0ABT0CFC9</accession>
<evidence type="ECO:0000313" key="2">
    <source>
        <dbReference type="Proteomes" id="UP000830835"/>
    </source>
</evidence>
<dbReference type="InterPro" id="IPR019660">
    <property type="entry name" value="Put_sensory_transdc_reg_YbjN"/>
</dbReference>
<comment type="caution">
    <text evidence="1">The sequence shown here is derived from an EMBL/GenBank/DDBJ whole genome shotgun (WGS) entry which is preliminary data.</text>
</comment>
<keyword evidence="2" id="KW-1185">Reference proteome</keyword>
<gene>
    <name evidence="1" type="ORF">JX360_14295</name>
</gene>
<dbReference type="Pfam" id="PF10722">
    <property type="entry name" value="YbjN"/>
    <property type="match status" value="1"/>
</dbReference>
<sequence length="157" mass="17769">MVYSEPLMSTFDRSPDAFLESQEPIRYTEIVSAVVSSLKEDAAYENHEQGHTWKFTYGTVEVFVHLSGESVEDTLAVWSPVLTLPVAEPAKLMQKLLEKNWTDTLEARFCIWNDQVILNHYRTLEGITAGEISRAITLVASLADEYDEPLQAEFPKA</sequence>
<dbReference type="Proteomes" id="UP000830835">
    <property type="component" value="Unassembled WGS sequence"/>
</dbReference>